<dbReference type="Proteomes" id="UP001497482">
    <property type="component" value="Chromosome 20"/>
</dbReference>
<evidence type="ECO:0000313" key="2">
    <source>
        <dbReference type="Proteomes" id="UP001497482"/>
    </source>
</evidence>
<dbReference type="EMBL" id="OZ035842">
    <property type="protein sequence ID" value="CAL1595090.1"/>
    <property type="molecule type" value="Genomic_DNA"/>
</dbReference>
<keyword evidence="2" id="KW-1185">Reference proteome</keyword>
<evidence type="ECO:0000313" key="1">
    <source>
        <dbReference type="EMBL" id="CAL1595090.1"/>
    </source>
</evidence>
<gene>
    <name evidence="1" type="ORF">KC01_LOCUS23958</name>
</gene>
<organism evidence="1 2">
    <name type="scientific">Knipowitschia caucasica</name>
    <name type="common">Caucasian dwarf goby</name>
    <name type="synonym">Pomatoschistus caucasicus</name>
    <dbReference type="NCBI Taxonomy" id="637954"/>
    <lineage>
        <taxon>Eukaryota</taxon>
        <taxon>Metazoa</taxon>
        <taxon>Chordata</taxon>
        <taxon>Craniata</taxon>
        <taxon>Vertebrata</taxon>
        <taxon>Euteleostomi</taxon>
        <taxon>Actinopterygii</taxon>
        <taxon>Neopterygii</taxon>
        <taxon>Teleostei</taxon>
        <taxon>Neoteleostei</taxon>
        <taxon>Acanthomorphata</taxon>
        <taxon>Gobiaria</taxon>
        <taxon>Gobiiformes</taxon>
        <taxon>Gobioidei</taxon>
        <taxon>Gobiidae</taxon>
        <taxon>Gobiinae</taxon>
        <taxon>Knipowitschia</taxon>
    </lineage>
</organism>
<dbReference type="AlphaFoldDB" id="A0AAV2L230"/>
<name>A0AAV2L230_KNICA</name>
<proteinExistence type="predicted"/>
<accession>A0AAV2L230</accession>
<sequence length="119" mass="13289">MKVNTIFSVLERAVSRHARRLHFRTESSRDPQTFLHDDKDPMLTVDPDYLDCRSDTDPAGDLGVRLPVFKARVCRAPVLPVAPVSESTPAHGDVDVSDLGSRNYGARSDFYCLVTENDI</sequence>
<reference evidence="1 2" key="1">
    <citation type="submission" date="2024-04" db="EMBL/GenBank/DDBJ databases">
        <authorList>
            <person name="Waldvogel A.-M."/>
            <person name="Schoenle A."/>
        </authorList>
    </citation>
    <scope>NUCLEOTIDE SEQUENCE [LARGE SCALE GENOMIC DNA]</scope>
</reference>
<protein>
    <submittedName>
        <fullName evidence="1">Uncharacterized protein</fullName>
    </submittedName>
</protein>